<accession>A0AAV7L7H4</accession>
<organism evidence="1 2">
    <name type="scientific">Pleurodeles waltl</name>
    <name type="common">Iberian ribbed newt</name>
    <dbReference type="NCBI Taxonomy" id="8319"/>
    <lineage>
        <taxon>Eukaryota</taxon>
        <taxon>Metazoa</taxon>
        <taxon>Chordata</taxon>
        <taxon>Craniata</taxon>
        <taxon>Vertebrata</taxon>
        <taxon>Euteleostomi</taxon>
        <taxon>Amphibia</taxon>
        <taxon>Batrachia</taxon>
        <taxon>Caudata</taxon>
        <taxon>Salamandroidea</taxon>
        <taxon>Salamandridae</taxon>
        <taxon>Pleurodelinae</taxon>
        <taxon>Pleurodeles</taxon>
    </lineage>
</organism>
<gene>
    <name evidence="1" type="ORF">NDU88_000753</name>
</gene>
<proteinExistence type="predicted"/>
<dbReference type="SUPFAM" id="SSF56219">
    <property type="entry name" value="DNase I-like"/>
    <property type="match status" value="1"/>
</dbReference>
<reference evidence="1" key="1">
    <citation type="journal article" date="2022" name="bioRxiv">
        <title>Sequencing and chromosome-scale assembly of the giantPleurodeles waltlgenome.</title>
        <authorList>
            <person name="Brown T."/>
            <person name="Elewa A."/>
            <person name="Iarovenko S."/>
            <person name="Subramanian E."/>
            <person name="Araus A.J."/>
            <person name="Petzold A."/>
            <person name="Susuki M."/>
            <person name="Suzuki K.-i.T."/>
            <person name="Hayashi T."/>
            <person name="Toyoda A."/>
            <person name="Oliveira C."/>
            <person name="Osipova E."/>
            <person name="Leigh N.D."/>
            <person name="Simon A."/>
            <person name="Yun M.H."/>
        </authorList>
    </citation>
    <scope>NUCLEOTIDE SEQUENCE</scope>
    <source>
        <strain evidence="1">20211129_DDA</strain>
        <tissue evidence="1">Liver</tissue>
    </source>
</reference>
<evidence type="ECO:0000313" key="2">
    <source>
        <dbReference type="Proteomes" id="UP001066276"/>
    </source>
</evidence>
<dbReference type="PANTHER" id="PTHR33273:SF4">
    <property type="entry name" value="ENDONUCLEASE_EXONUCLEASE_PHOSPHATASE DOMAIN-CONTAINING PROTEIN"/>
    <property type="match status" value="1"/>
</dbReference>
<keyword evidence="2" id="KW-1185">Reference proteome</keyword>
<dbReference type="PANTHER" id="PTHR33273">
    <property type="entry name" value="DOMAIN-CONTAINING PROTEIN, PUTATIVE-RELATED"/>
    <property type="match status" value="1"/>
</dbReference>
<evidence type="ECO:0000313" key="1">
    <source>
        <dbReference type="EMBL" id="KAJ1087586.1"/>
    </source>
</evidence>
<sequence length="251" mass="27885">MNIHPVVTMEENLIARLFHFSMMKKSKVMSNKTKQNSVFLMLNGNSIQKKTDKLLHLMESKDVSVVLISETHLQGNHKLDLANHKVYRTDHSTGAKARRTAVVISTEVKHHENALPPVGSIEATGIQIQTSGVPLCLIAGYSPPNQLCPSDMDALPDSNMPTSIGGDLFAKHQCWNPRTANSKGHALLAHSRKKDFVVAGPTHPKYYRDAIQQKLDVLDKDKETFPVHGAGDFNSSGVRPHHGIDHHWRCN</sequence>
<dbReference type="EMBL" id="JANPWB010000015">
    <property type="protein sequence ID" value="KAJ1087586.1"/>
    <property type="molecule type" value="Genomic_DNA"/>
</dbReference>
<dbReference type="Gene3D" id="3.60.10.10">
    <property type="entry name" value="Endonuclease/exonuclease/phosphatase"/>
    <property type="match status" value="1"/>
</dbReference>
<dbReference type="Proteomes" id="UP001066276">
    <property type="component" value="Chromosome 11"/>
</dbReference>
<dbReference type="InterPro" id="IPR036691">
    <property type="entry name" value="Endo/exonu/phosph_ase_sf"/>
</dbReference>
<dbReference type="AlphaFoldDB" id="A0AAV7L7H4"/>
<protein>
    <submittedName>
        <fullName evidence="1">Uncharacterized protein</fullName>
    </submittedName>
</protein>
<comment type="caution">
    <text evidence="1">The sequence shown here is derived from an EMBL/GenBank/DDBJ whole genome shotgun (WGS) entry which is preliminary data.</text>
</comment>
<name>A0AAV7L7H4_PLEWA</name>